<dbReference type="SUPFAM" id="SSF81606">
    <property type="entry name" value="PP2C-like"/>
    <property type="match status" value="1"/>
</dbReference>
<protein>
    <submittedName>
        <fullName evidence="2">Phosphatase 2C family protein</fullName>
    </submittedName>
</protein>
<dbReference type="Pfam" id="PF13672">
    <property type="entry name" value="PP2C_2"/>
    <property type="match status" value="1"/>
</dbReference>
<keyword evidence="3" id="KW-1185">Reference proteome</keyword>
<dbReference type="eggNOG" id="COG0631">
    <property type="taxonomic scope" value="Bacteria"/>
</dbReference>
<dbReference type="AlphaFoldDB" id="A0A0S2FDX5"/>
<feature type="domain" description="PPM-type phosphatase" evidence="1">
    <location>
        <begin position="11"/>
        <end position="226"/>
    </location>
</feature>
<name>A0A0S2FDX5_LYSAN</name>
<dbReference type="KEGG" id="laq:GLA29479_792"/>
<dbReference type="InterPro" id="IPR001932">
    <property type="entry name" value="PPM-type_phosphatase-like_dom"/>
</dbReference>
<evidence type="ECO:0000313" key="2">
    <source>
        <dbReference type="EMBL" id="ALN81759.1"/>
    </source>
</evidence>
<dbReference type="Proteomes" id="UP000060787">
    <property type="component" value="Chromosome"/>
</dbReference>
<proteinExistence type="predicted"/>
<evidence type="ECO:0000313" key="3">
    <source>
        <dbReference type="Proteomes" id="UP000060787"/>
    </source>
</evidence>
<organism evidence="2 3">
    <name type="scientific">Lysobacter antibioticus</name>
    <dbReference type="NCBI Taxonomy" id="84531"/>
    <lineage>
        <taxon>Bacteria</taxon>
        <taxon>Pseudomonadati</taxon>
        <taxon>Pseudomonadota</taxon>
        <taxon>Gammaproteobacteria</taxon>
        <taxon>Lysobacterales</taxon>
        <taxon>Lysobacteraceae</taxon>
        <taxon>Lysobacter</taxon>
    </lineage>
</organism>
<dbReference type="EMBL" id="CP011129">
    <property type="protein sequence ID" value="ALN81759.1"/>
    <property type="molecule type" value="Genomic_DNA"/>
</dbReference>
<reference evidence="2 3" key="1">
    <citation type="journal article" date="2015" name="BMC Genomics">
        <title>Comparative genomics and metabolic profiling of the genus Lysobacter.</title>
        <authorList>
            <person name="de Bruijn I."/>
            <person name="Cheng X."/>
            <person name="de Jager V."/>
            <person name="Exposito R.G."/>
            <person name="Watrous J."/>
            <person name="Patel N."/>
            <person name="Postma J."/>
            <person name="Dorrestein P.C."/>
            <person name="Kobayashi D."/>
            <person name="Raaijmakers J.M."/>
        </authorList>
    </citation>
    <scope>NUCLEOTIDE SEQUENCE [LARGE SCALE GENOMIC DNA]</scope>
    <source>
        <strain evidence="2 3">76</strain>
    </source>
</reference>
<dbReference type="Gene3D" id="3.60.40.10">
    <property type="entry name" value="PPM-type phosphatase domain"/>
    <property type="match status" value="1"/>
</dbReference>
<sequence>MGWRIYAASATGKSHLDKGIPCQDAFAFHADGEVLVAVVCDGAGSAASSDIGSRLTADTVVRSLAAAWAQQGDASATSEQAVAGLAAAAVLDARAALSAVAAAAQAELSSYAATLVGFVGDADRGWFFHIGDGLGVAEAADAQAHAARVSAPENGEYANETYFVTGEAWREHLRVLAVPYPVARLNLMSDGAMPFAMEKGNAGLYRPFIDPVARYLASVDEDAGSRALFGTLDDSRTHGITSDDKTLLIALRV</sequence>
<accession>A0A0S2FDX5</accession>
<dbReference type="InterPro" id="IPR036457">
    <property type="entry name" value="PPM-type-like_dom_sf"/>
</dbReference>
<gene>
    <name evidence="2" type="ORF">LA76x_3637</name>
</gene>
<dbReference type="PATRIC" id="fig|84531.7.peg.786"/>
<dbReference type="KEGG" id="lab:LA76x_3637"/>
<dbReference type="STRING" id="84531.LA76x_3637"/>
<dbReference type="OrthoDB" id="9805674at2"/>
<evidence type="ECO:0000259" key="1">
    <source>
        <dbReference type="Pfam" id="PF13672"/>
    </source>
</evidence>
<dbReference type="RefSeq" id="WP_057918709.1">
    <property type="nucleotide sequence ID" value="NZ_CP011129.1"/>
</dbReference>